<feature type="domain" description="THIF-type NAD/FAD binding fold" evidence="2">
    <location>
        <begin position="345"/>
        <end position="501"/>
    </location>
</feature>
<proteinExistence type="predicted"/>
<keyword evidence="4" id="KW-1185">Reference proteome</keyword>
<feature type="non-terminal residue" evidence="3">
    <location>
        <position position="1"/>
    </location>
</feature>
<dbReference type="CDD" id="cd01483">
    <property type="entry name" value="E1_enzyme_family"/>
    <property type="match status" value="1"/>
</dbReference>
<dbReference type="InterPro" id="IPR000594">
    <property type="entry name" value="ThiF_NAD_FAD-bd"/>
</dbReference>
<evidence type="ECO:0000313" key="4">
    <source>
        <dbReference type="Proteomes" id="UP001432995"/>
    </source>
</evidence>
<protein>
    <submittedName>
        <fullName evidence="3">ThiF family adenylyltransferase</fullName>
    </submittedName>
</protein>
<dbReference type="InterPro" id="IPR016135">
    <property type="entry name" value="UBQ-conjugating_enzyme/RWD"/>
</dbReference>
<evidence type="ECO:0000256" key="1">
    <source>
        <dbReference type="SAM" id="MobiDB-lite"/>
    </source>
</evidence>
<dbReference type="Proteomes" id="UP001432995">
    <property type="component" value="Unassembled WGS sequence"/>
</dbReference>
<name>A0ABV1R6X1_9HYPH</name>
<dbReference type="SUPFAM" id="SSF54495">
    <property type="entry name" value="UBC-like"/>
    <property type="match status" value="1"/>
</dbReference>
<keyword evidence="3" id="KW-0548">Nucleotidyltransferase</keyword>
<dbReference type="SUPFAM" id="SSF69572">
    <property type="entry name" value="Activating enzymes of the ubiquitin-like proteins"/>
    <property type="match status" value="1"/>
</dbReference>
<dbReference type="Gene3D" id="3.40.50.720">
    <property type="entry name" value="NAD(P)-binding Rossmann-like Domain"/>
    <property type="match status" value="1"/>
</dbReference>
<reference evidence="3" key="1">
    <citation type="submission" date="2024-06" db="EMBL/GenBank/DDBJ databases">
        <authorList>
            <person name="Campbell A.G."/>
        </authorList>
    </citation>
    <scope>NUCLEOTIDE SEQUENCE</scope>
    <source>
        <strain evidence="3">EM17</strain>
    </source>
</reference>
<dbReference type="GO" id="GO:0016779">
    <property type="term" value="F:nucleotidyltransferase activity"/>
    <property type="evidence" value="ECO:0007669"/>
    <property type="project" value="UniProtKB-KW"/>
</dbReference>
<dbReference type="RefSeq" id="WP_350389387.1">
    <property type="nucleotide sequence ID" value="NZ_JBELQD010000026.1"/>
</dbReference>
<evidence type="ECO:0000259" key="2">
    <source>
        <dbReference type="Pfam" id="PF00899"/>
    </source>
</evidence>
<feature type="region of interest" description="Disordered" evidence="1">
    <location>
        <begin position="1"/>
        <end position="35"/>
    </location>
</feature>
<feature type="compositionally biased region" description="Low complexity" evidence="1">
    <location>
        <begin position="1"/>
        <end position="15"/>
    </location>
</feature>
<dbReference type="InterPro" id="IPR035985">
    <property type="entry name" value="Ubiquitin-activating_enz"/>
</dbReference>
<comment type="caution">
    <text evidence="3">The sequence shown here is derived from an EMBL/GenBank/DDBJ whole genome shotgun (WGS) entry which is preliminary data.</text>
</comment>
<accession>A0ABV1R6X1</accession>
<dbReference type="Pfam" id="PF00899">
    <property type="entry name" value="ThiF"/>
    <property type="match status" value="1"/>
</dbReference>
<organism evidence="3 4">
    <name type="scientific">Methylobacterium brachiatum</name>
    <dbReference type="NCBI Taxonomy" id="269660"/>
    <lineage>
        <taxon>Bacteria</taxon>
        <taxon>Pseudomonadati</taxon>
        <taxon>Pseudomonadota</taxon>
        <taxon>Alphaproteobacteria</taxon>
        <taxon>Hyphomicrobiales</taxon>
        <taxon>Methylobacteriaceae</taxon>
        <taxon>Methylobacterium</taxon>
    </lineage>
</organism>
<gene>
    <name evidence="3" type="ORF">ABS770_20275</name>
</gene>
<dbReference type="EMBL" id="JBELQD010000026">
    <property type="protein sequence ID" value="MER2290594.1"/>
    <property type="molecule type" value="Genomic_DNA"/>
</dbReference>
<keyword evidence="3" id="KW-0808">Transferase</keyword>
<dbReference type="CDD" id="cd00195">
    <property type="entry name" value="UBCc_UEV"/>
    <property type="match status" value="1"/>
</dbReference>
<evidence type="ECO:0000313" key="3">
    <source>
        <dbReference type="EMBL" id="MER2290594.1"/>
    </source>
</evidence>
<sequence length="589" mass="62589">ARPREPAGGPPASRRMSVPAPMARSGGPVGGDTPCGAAWPDRFTWELARLRERGRVTGAGRETAPPGFLVVRYEWDHRGRTLPLAIIYPPGFPLTRPEIRMLRVEDRPRNHCNPVNGNLCFLAHDRHAWQPETSVASYIEDRLPMILDGTPDGEPVAEPMEDWWAALAVPGSAFVIESGWELGTHTCGTLALRVGVVPGRPPALRAFVEGVLDGGGGEIARNAGPLPLEFSAARSIRVPWRLLDEEPQPDEYERVFGAVSPGTGTTGLIPLADSLRARIAAVACRTEITHGERGLSWILLVRTGSRRAFEHGRADQIHSGTARTLRAGLDDRRSRSPSAGVIAGKRIAIVGLGAVGAPVALDLARNGARSIAMADLDIVTPGNAVRWPLGESAWGRFKVDALADFIAANHAATRTAVARMPIGNLDFRTAEGEGGEFVAALNQADLVVDCSTSFEVERLLARHAGSMGAPLISAYGTAAFTGGVVACFAPGGGCPNCLLHQYGSGAIARPSGERGDAHAVRLPGCADATFSGASHDLGELSMHAVRVAVRTLRAAPATSFVETLNFVGEDRRPAWRFDPFERHPACACG</sequence>